<gene>
    <name evidence="2" type="ORF">Tci_546810</name>
</gene>
<feature type="region of interest" description="Disordered" evidence="1">
    <location>
        <begin position="58"/>
        <end position="90"/>
    </location>
</feature>
<organism evidence="2">
    <name type="scientific">Tanacetum cinerariifolium</name>
    <name type="common">Dalmatian daisy</name>
    <name type="synonym">Chrysanthemum cinerariifolium</name>
    <dbReference type="NCBI Taxonomy" id="118510"/>
    <lineage>
        <taxon>Eukaryota</taxon>
        <taxon>Viridiplantae</taxon>
        <taxon>Streptophyta</taxon>
        <taxon>Embryophyta</taxon>
        <taxon>Tracheophyta</taxon>
        <taxon>Spermatophyta</taxon>
        <taxon>Magnoliopsida</taxon>
        <taxon>eudicotyledons</taxon>
        <taxon>Gunneridae</taxon>
        <taxon>Pentapetalae</taxon>
        <taxon>asterids</taxon>
        <taxon>campanulids</taxon>
        <taxon>Asterales</taxon>
        <taxon>Asteraceae</taxon>
        <taxon>Asteroideae</taxon>
        <taxon>Anthemideae</taxon>
        <taxon>Anthemidinae</taxon>
        <taxon>Tanacetum</taxon>
    </lineage>
</organism>
<feature type="compositionally biased region" description="Acidic residues" evidence="1">
    <location>
        <begin position="26"/>
        <end position="41"/>
    </location>
</feature>
<sequence>MEGRGPPKTRHCNKFSVDELVNSAENEVEYDEESMQTEEDAVQTKQIEIGLTDQVEKVTQDEAVQGEDNQQQEQENPVERDNPETTTYVE</sequence>
<dbReference type="AlphaFoldDB" id="A0A699IKZ3"/>
<feature type="region of interest" description="Disordered" evidence="1">
    <location>
        <begin position="24"/>
        <end position="43"/>
    </location>
</feature>
<dbReference type="EMBL" id="BKCJ010318352">
    <property type="protein sequence ID" value="GEZ74837.1"/>
    <property type="molecule type" value="Genomic_DNA"/>
</dbReference>
<protein>
    <submittedName>
        <fullName evidence="2">Peroxidase 20</fullName>
    </submittedName>
</protein>
<evidence type="ECO:0000313" key="2">
    <source>
        <dbReference type="EMBL" id="GEZ74837.1"/>
    </source>
</evidence>
<reference evidence="2" key="1">
    <citation type="journal article" date="2019" name="Sci. Rep.">
        <title>Draft genome of Tanacetum cinerariifolium, the natural source of mosquito coil.</title>
        <authorList>
            <person name="Yamashiro T."/>
            <person name="Shiraishi A."/>
            <person name="Satake H."/>
            <person name="Nakayama K."/>
        </authorList>
    </citation>
    <scope>NUCLEOTIDE SEQUENCE</scope>
</reference>
<accession>A0A699IKZ3</accession>
<keyword evidence="2" id="KW-0575">Peroxidase</keyword>
<dbReference type="GO" id="GO:0004601">
    <property type="term" value="F:peroxidase activity"/>
    <property type="evidence" value="ECO:0007669"/>
    <property type="project" value="UniProtKB-KW"/>
</dbReference>
<keyword evidence="2" id="KW-0560">Oxidoreductase</keyword>
<name>A0A699IKZ3_TANCI</name>
<evidence type="ECO:0000256" key="1">
    <source>
        <dbReference type="SAM" id="MobiDB-lite"/>
    </source>
</evidence>
<proteinExistence type="predicted"/>
<comment type="caution">
    <text evidence="2">The sequence shown here is derived from an EMBL/GenBank/DDBJ whole genome shotgun (WGS) entry which is preliminary data.</text>
</comment>